<dbReference type="OrthoDB" id="3267263at2"/>
<evidence type="ECO:0000256" key="3">
    <source>
        <dbReference type="ARBA" id="ARBA00022989"/>
    </source>
</evidence>
<evidence type="ECO:0000313" key="6">
    <source>
        <dbReference type="Proteomes" id="UP000308121"/>
    </source>
</evidence>
<name>A0A7Z8K1H3_9CELL</name>
<keyword evidence="2" id="KW-0812">Transmembrane</keyword>
<evidence type="ECO:0000256" key="1">
    <source>
        <dbReference type="ARBA" id="ARBA00004141"/>
    </source>
</evidence>
<protein>
    <submittedName>
        <fullName evidence="5">DoxX family membrane protein</fullName>
    </submittedName>
</protein>
<proteinExistence type="predicted"/>
<keyword evidence="3" id="KW-1133">Transmembrane helix</keyword>
<accession>A0A7Z8K1H3</accession>
<dbReference type="EMBL" id="SZYE01000008">
    <property type="protein sequence ID" value="TKR27035.1"/>
    <property type="molecule type" value="Genomic_DNA"/>
</dbReference>
<keyword evidence="4" id="KW-0472">Membrane</keyword>
<evidence type="ECO:0000256" key="2">
    <source>
        <dbReference type="ARBA" id="ARBA00022692"/>
    </source>
</evidence>
<sequence>MKLRHLPLRLGAGAYILNSGLDKLGADEDTAKGLHGTAAGAYPFLSGVDPKTFTTALAATEVGLGAALLVPVLPRVAVATGFTAFSAALVGMYLRTPALHRGPGDPRPNPDGIGVAKDVIMLGAASSYLIDTLTSSAKKAGVQAAKKARKAVHR</sequence>
<dbReference type="AlphaFoldDB" id="A0A7Z8K1H3"/>
<gene>
    <name evidence="5" type="ORF">FA014_02520</name>
</gene>
<comment type="caution">
    <text evidence="5">The sequence shown here is derived from an EMBL/GenBank/DDBJ whole genome shotgun (WGS) entry which is preliminary data.</text>
</comment>
<comment type="subcellular location">
    <subcellularLocation>
        <location evidence="1">Membrane</location>
        <topology evidence="1">Multi-pass membrane protein</topology>
    </subcellularLocation>
</comment>
<dbReference type="Proteomes" id="UP000308121">
    <property type="component" value="Unassembled WGS sequence"/>
</dbReference>
<dbReference type="RefSeq" id="WP_154728133.1">
    <property type="nucleotide sequence ID" value="NZ_SZYE01000008.1"/>
</dbReference>
<dbReference type="GO" id="GO:0016020">
    <property type="term" value="C:membrane"/>
    <property type="evidence" value="ECO:0007669"/>
    <property type="project" value="UniProtKB-SubCell"/>
</dbReference>
<evidence type="ECO:0000256" key="4">
    <source>
        <dbReference type="ARBA" id="ARBA00023136"/>
    </source>
</evidence>
<reference evidence="5 6" key="1">
    <citation type="submission" date="2019-05" db="EMBL/GenBank/DDBJ databases">
        <title>Genome sequence of Cellulomonas hominis strain CS1.</title>
        <authorList>
            <person name="Belmont J."/>
            <person name="Maclea K.S."/>
        </authorList>
    </citation>
    <scope>NUCLEOTIDE SEQUENCE [LARGE SCALE GENOMIC DNA]</scope>
    <source>
        <strain evidence="5 6">CS1</strain>
    </source>
</reference>
<dbReference type="Pfam" id="PF07681">
    <property type="entry name" value="DoxX"/>
    <property type="match status" value="1"/>
</dbReference>
<evidence type="ECO:0000313" key="5">
    <source>
        <dbReference type="EMBL" id="TKR27035.1"/>
    </source>
</evidence>
<dbReference type="InterPro" id="IPR032808">
    <property type="entry name" value="DoxX"/>
</dbReference>
<organism evidence="5 6">
    <name type="scientific">Cellulomonas hominis</name>
    <dbReference type="NCBI Taxonomy" id="156981"/>
    <lineage>
        <taxon>Bacteria</taxon>
        <taxon>Bacillati</taxon>
        <taxon>Actinomycetota</taxon>
        <taxon>Actinomycetes</taxon>
        <taxon>Micrococcales</taxon>
        <taxon>Cellulomonadaceae</taxon>
        <taxon>Cellulomonas</taxon>
    </lineage>
</organism>